<dbReference type="InterPro" id="IPR000515">
    <property type="entry name" value="MetI-like"/>
</dbReference>
<dbReference type="CDD" id="cd06261">
    <property type="entry name" value="TM_PBP2"/>
    <property type="match status" value="1"/>
</dbReference>
<evidence type="ECO:0000313" key="11">
    <source>
        <dbReference type="EMBL" id="WFN37050.1"/>
    </source>
</evidence>
<feature type="transmembrane region" description="Helical" evidence="9">
    <location>
        <begin position="240"/>
        <end position="260"/>
    </location>
</feature>
<dbReference type="EMBL" id="CP091092">
    <property type="protein sequence ID" value="WFN37050.1"/>
    <property type="molecule type" value="Genomic_DNA"/>
</dbReference>
<evidence type="ECO:0000313" key="12">
    <source>
        <dbReference type="Proteomes" id="UP001218895"/>
    </source>
</evidence>
<evidence type="ECO:0000256" key="5">
    <source>
        <dbReference type="ARBA" id="ARBA00022505"/>
    </source>
</evidence>
<keyword evidence="8 9" id="KW-0472">Membrane</keyword>
<dbReference type="PROSITE" id="PS50928">
    <property type="entry name" value="ABC_TM1"/>
    <property type="match status" value="1"/>
</dbReference>
<evidence type="ECO:0000256" key="9">
    <source>
        <dbReference type="RuleBase" id="RU363032"/>
    </source>
</evidence>
<protein>
    <submittedName>
        <fullName evidence="11">ABC transporter permease</fullName>
    </submittedName>
</protein>
<reference evidence="11" key="1">
    <citation type="submission" date="2022-01" db="EMBL/GenBank/DDBJ databases">
        <title>Complete genome of Methanomicrobium antiquum DSM 21220.</title>
        <authorList>
            <person name="Chen S.-C."/>
            <person name="You Y.-T."/>
            <person name="Zhou Y.-Z."/>
            <person name="Lai M.-C."/>
        </authorList>
    </citation>
    <scope>NUCLEOTIDE SEQUENCE</scope>
    <source>
        <strain evidence="11">DSM 21220</strain>
    </source>
</reference>
<accession>A0AAF0FP47</accession>
<feature type="transmembrane region" description="Helical" evidence="9">
    <location>
        <begin position="12"/>
        <end position="36"/>
    </location>
</feature>
<dbReference type="GeneID" id="79948977"/>
<evidence type="ECO:0000256" key="6">
    <source>
        <dbReference type="ARBA" id="ARBA00022692"/>
    </source>
</evidence>
<feature type="domain" description="ABC transmembrane type-1" evidence="10">
    <location>
        <begin position="57"/>
        <end position="254"/>
    </location>
</feature>
<dbReference type="PANTHER" id="PTHR30183:SF3">
    <property type="entry name" value="MOLYBDENUM TRANSPORT SYSTEM PERMEASE PROTEIN MODB"/>
    <property type="match status" value="1"/>
</dbReference>
<proteinExistence type="inferred from homology"/>
<keyword evidence="12" id="KW-1185">Reference proteome</keyword>
<dbReference type="Pfam" id="PF00528">
    <property type="entry name" value="BPD_transp_1"/>
    <property type="match status" value="1"/>
</dbReference>
<feature type="transmembrane region" description="Helical" evidence="9">
    <location>
        <begin position="209"/>
        <end position="228"/>
    </location>
</feature>
<dbReference type="RefSeq" id="WP_278099888.1">
    <property type="nucleotide sequence ID" value="NZ_CP091092.1"/>
</dbReference>
<evidence type="ECO:0000256" key="8">
    <source>
        <dbReference type="ARBA" id="ARBA00023136"/>
    </source>
</evidence>
<keyword evidence="7 9" id="KW-1133">Transmembrane helix</keyword>
<evidence type="ECO:0000256" key="3">
    <source>
        <dbReference type="ARBA" id="ARBA00022448"/>
    </source>
</evidence>
<dbReference type="InterPro" id="IPR035906">
    <property type="entry name" value="MetI-like_sf"/>
</dbReference>
<organism evidence="11 12">
    <name type="scientific">Methanomicrobium antiquum</name>
    <dbReference type="NCBI Taxonomy" id="487686"/>
    <lineage>
        <taxon>Archaea</taxon>
        <taxon>Methanobacteriati</taxon>
        <taxon>Methanobacteriota</taxon>
        <taxon>Stenosarchaea group</taxon>
        <taxon>Methanomicrobia</taxon>
        <taxon>Methanomicrobiales</taxon>
        <taxon>Methanomicrobiaceae</taxon>
        <taxon>Methanomicrobium</taxon>
    </lineage>
</organism>
<keyword evidence="6 9" id="KW-0812">Transmembrane</keyword>
<evidence type="ECO:0000256" key="4">
    <source>
        <dbReference type="ARBA" id="ARBA00022475"/>
    </source>
</evidence>
<evidence type="ECO:0000259" key="10">
    <source>
        <dbReference type="PROSITE" id="PS50928"/>
    </source>
</evidence>
<dbReference type="KEGG" id="manq:L1994_01240"/>
<evidence type="ECO:0000256" key="7">
    <source>
        <dbReference type="ARBA" id="ARBA00022989"/>
    </source>
</evidence>
<comment type="similarity">
    <text evidence="2 9">Belongs to the binding-protein-dependent transport system permease family.</text>
</comment>
<name>A0AAF0FP47_9EURY</name>
<dbReference type="Gene3D" id="1.10.3720.10">
    <property type="entry name" value="MetI-like"/>
    <property type="match status" value="1"/>
</dbReference>
<dbReference type="GO" id="GO:0055085">
    <property type="term" value="P:transmembrane transport"/>
    <property type="evidence" value="ECO:0007669"/>
    <property type="project" value="InterPro"/>
</dbReference>
<dbReference type="SUPFAM" id="SSF161098">
    <property type="entry name" value="MetI-like"/>
    <property type="match status" value="1"/>
</dbReference>
<comment type="subcellular location">
    <subcellularLocation>
        <location evidence="1 9">Cell membrane</location>
        <topology evidence="1 9">Multi-pass membrane protein</topology>
    </subcellularLocation>
</comment>
<evidence type="ECO:0000256" key="1">
    <source>
        <dbReference type="ARBA" id="ARBA00004651"/>
    </source>
</evidence>
<feature type="transmembrane region" description="Helical" evidence="9">
    <location>
        <begin position="136"/>
        <end position="153"/>
    </location>
</feature>
<keyword evidence="3 9" id="KW-0813">Transport</keyword>
<evidence type="ECO:0000256" key="2">
    <source>
        <dbReference type="ARBA" id="ARBA00009306"/>
    </source>
</evidence>
<dbReference type="Proteomes" id="UP001218895">
    <property type="component" value="Chromosome"/>
</dbReference>
<feature type="transmembrane region" description="Helical" evidence="9">
    <location>
        <begin position="95"/>
        <end position="116"/>
    </location>
</feature>
<dbReference type="PANTHER" id="PTHR30183">
    <property type="entry name" value="MOLYBDENUM TRANSPORT SYSTEM PERMEASE PROTEIN MODB"/>
    <property type="match status" value="1"/>
</dbReference>
<keyword evidence="5" id="KW-0500">Molybdenum</keyword>
<dbReference type="GO" id="GO:0005886">
    <property type="term" value="C:plasma membrane"/>
    <property type="evidence" value="ECO:0007669"/>
    <property type="project" value="UniProtKB-SubCell"/>
</dbReference>
<feature type="transmembrane region" description="Helical" evidence="9">
    <location>
        <begin position="56"/>
        <end position="83"/>
    </location>
</feature>
<sequence>MLKKSNLPDSCIISFSLIGALIVSLTLISLLYLGIAQAGDIPNLIAVASETKVIDSVLLTMFAGLNAVILLMLAGIPLAYVLARVDFRGKGIVESLVDLPVMLPHTVAGILVYILFMRRGIIGGPLGSVGIVFEDAYPGIVMAMLFVASPYFINTVREGFEKVPVHMENVARTLGATRFTAFRKVVLPLSTRHIFNGCILAWGRAIGEFAAVIMIAYYPMIISTLIYYKFTTSGLKESSTVAFIVIVVCLVVFAGLRYAMKYVGRYDDRV</sequence>
<dbReference type="AlphaFoldDB" id="A0AAF0FP47"/>
<keyword evidence="4" id="KW-1003">Cell membrane</keyword>
<gene>
    <name evidence="11" type="ORF">L1994_01240</name>
</gene>